<dbReference type="EMBL" id="JASPKZ010006456">
    <property type="protein sequence ID" value="KAJ9587306.1"/>
    <property type="molecule type" value="Genomic_DNA"/>
</dbReference>
<evidence type="ECO:0000256" key="1">
    <source>
        <dbReference type="SAM" id="Phobius"/>
    </source>
</evidence>
<comment type="caution">
    <text evidence="2">The sequence shown here is derived from an EMBL/GenBank/DDBJ whole genome shotgun (WGS) entry which is preliminary data.</text>
</comment>
<evidence type="ECO:0000313" key="3">
    <source>
        <dbReference type="Proteomes" id="UP001233999"/>
    </source>
</evidence>
<protein>
    <submittedName>
        <fullName evidence="2">Uncharacterized protein</fullName>
    </submittedName>
</protein>
<organism evidence="2 3">
    <name type="scientific">Diploptera punctata</name>
    <name type="common">Pacific beetle cockroach</name>
    <dbReference type="NCBI Taxonomy" id="6984"/>
    <lineage>
        <taxon>Eukaryota</taxon>
        <taxon>Metazoa</taxon>
        <taxon>Ecdysozoa</taxon>
        <taxon>Arthropoda</taxon>
        <taxon>Hexapoda</taxon>
        <taxon>Insecta</taxon>
        <taxon>Pterygota</taxon>
        <taxon>Neoptera</taxon>
        <taxon>Polyneoptera</taxon>
        <taxon>Dictyoptera</taxon>
        <taxon>Blattodea</taxon>
        <taxon>Blaberoidea</taxon>
        <taxon>Blaberidae</taxon>
        <taxon>Diplopterinae</taxon>
        <taxon>Diploptera</taxon>
    </lineage>
</organism>
<sequence length="113" mass="13587">QVDYSFSSVTQQKIRLEFKHLNILNDMKIHLRVLSYCLNNIFLKHYCVCGSCPEIIKTGSQMKRTYLQTFKIINSFKFIIQPFRNFVCEFLILTFLKQFSTFLYFWVKGFPTF</sequence>
<accession>A0AAD8EEN6</accession>
<keyword evidence="1" id="KW-0472">Membrane</keyword>
<keyword evidence="3" id="KW-1185">Reference proteome</keyword>
<reference evidence="2" key="2">
    <citation type="submission" date="2023-05" db="EMBL/GenBank/DDBJ databases">
        <authorList>
            <person name="Fouks B."/>
        </authorList>
    </citation>
    <scope>NUCLEOTIDE SEQUENCE</scope>
    <source>
        <strain evidence="2">Stay&amp;Tobe</strain>
        <tissue evidence="2">Testes</tissue>
    </source>
</reference>
<dbReference type="Proteomes" id="UP001233999">
    <property type="component" value="Unassembled WGS sequence"/>
</dbReference>
<name>A0AAD8EEN6_DIPPU</name>
<feature type="non-terminal residue" evidence="2">
    <location>
        <position position="1"/>
    </location>
</feature>
<gene>
    <name evidence="2" type="ORF">L9F63_019173</name>
</gene>
<proteinExistence type="predicted"/>
<reference evidence="2" key="1">
    <citation type="journal article" date="2023" name="IScience">
        <title>Live-bearing cockroach genome reveals convergent evolutionary mechanisms linked to viviparity in insects and beyond.</title>
        <authorList>
            <person name="Fouks B."/>
            <person name="Harrison M.C."/>
            <person name="Mikhailova A.A."/>
            <person name="Marchal E."/>
            <person name="English S."/>
            <person name="Carruthers M."/>
            <person name="Jennings E.C."/>
            <person name="Chiamaka E.L."/>
            <person name="Frigard R.A."/>
            <person name="Pippel M."/>
            <person name="Attardo G.M."/>
            <person name="Benoit J.B."/>
            <person name="Bornberg-Bauer E."/>
            <person name="Tobe S.S."/>
        </authorList>
    </citation>
    <scope>NUCLEOTIDE SEQUENCE</scope>
    <source>
        <strain evidence="2">Stay&amp;Tobe</strain>
    </source>
</reference>
<feature type="transmembrane region" description="Helical" evidence="1">
    <location>
        <begin position="86"/>
        <end position="107"/>
    </location>
</feature>
<evidence type="ECO:0000313" key="2">
    <source>
        <dbReference type="EMBL" id="KAJ9587306.1"/>
    </source>
</evidence>
<keyword evidence="1" id="KW-0812">Transmembrane</keyword>
<dbReference type="AlphaFoldDB" id="A0AAD8EEN6"/>
<keyword evidence="1" id="KW-1133">Transmembrane helix</keyword>
<feature type="non-terminal residue" evidence="2">
    <location>
        <position position="113"/>
    </location>
</feature>